<protein>
    <submittedName>
        <fullName evidence="2">Uncharacterized protein</fullName>
    </submittedName>
</protein>
<gene>
    <name evidence="2" type="ORF">BN1723_018354</name>
</gene>
<reference evidence="3" key="1">
    <citation type="submission" date="2015-05" db="EMBL/GenBank/DDBJ databases">
        <authorList>
            <person name="Fogelqvist Johan"/>
        </authorList>
    </citation>
    <scope>NUCLEOTIDE SEQUENCE [LARGE SCALE GENOMIC DNA]</scope>
</reference>
<dbReference type="Proteomes" id="UP000045706">
    <property type="component" value="Unassembled WGS sequence"/>
</dbReference>
<organism evidence="2 3">
    <name type="scientific">Verticillium longisporum</name>
    <name type="common">Verticillium dahliae var. longisporum</name>
    <dbReference type="NCBI Taxonomy" id="100787"/>
    <lineage>
        <taxon>Eukaryota</taxon>
        <taxon>Fungi</taxon>
        <taxon>Dikarya</taxon>
        <taxon>Ascomycota</taxon>
        <taxon>Pezizomycotina</taxon>
        <taxon>Sordariomycetes</taxon>
        <taxon>Hypocreomycetidae</taxon>
        <taxon>Glomerellales</taxon>
        <taxon>Plectosphaerellaceae</taxon>
        <taxon>Verticillium</taxon>
    </lineage>
</organism>
<proteinExistence type="predicted"/>
<accession>A0A0G4M2U7</accession>
<name>A0A0G4M2U7_VERLO</name>
<feature type="non-terminal residue" evidence="2">
    <location>
        <position position="1"/>
    </location>
</feature>
<dbReference type="EMBL" id="CVQI01021136">
    <property type="protein sequence ID" value="CRK28572.1"/>
    <property type="molecule type" value="Genomic_DNA"/>
</dbReference>
<sequence>LEVLGSWLHLRCHREPEPLPRHPRNLPQPRLPLSIGQSSHRHRCEPPYRCPLLGIFPPLPPDTPQVPWG</sequence>
<evidence type="ECO:0000313" key="3">
    <source>
        <dbReference type="Proteomes" id="UP000045706"/>
    </source>
</evidence>
<dbReference type="AlphaFoldDB" id="A0A0G4M2U7"/>
<feature type="region of interest" description="Disordered" evidence="1">
    <location>
        <begin position="16"/>
        <end position="42"/>
    </location>
</feature>
<evidence type="ECO:0000313" key="2">
    <source>
        <dbReference type="EMBL" id="CRK28572.1"/>
    </source>
</evidence>
<evidence type="ECO:0000256" key="1">
    <source>
        <dbReference type="SAM" id="MobiDB-lite"/>
    </source>
</evidence>